<dbReference type="InterPro" id="IPR015947">
    <property type="entry name" value="PUA-like_sf"/>
</dbReference>
<dbReference type="RefSeq" id="WP_307681885.1">
    <property type="nucleotide sequence ID" value="NZ_JAUSQX010000001.1"/>
</dbReference>
<protein>
    <recommendedName>
        <fullName evidence="4 12">Ribosomal RNA small subunit methyltransferase E</fullName>
        <ecNumber evidence="3 12">2.1.1.193</ecNumber>
    </recommendedName>
</protein>
<evidence type="ECO:0000256" key="12">
    <source>
        <dbReference type="PIRNR" id="PIRNR015601"/>
    </source>
</evidence>
<evidence type="ECO:0000256" key="11">
    <source>
        <dbReference type="ARBA" id="ARBA00047944"/>
    </source>
</evidence>
<evidence type="ECO:0000256" key="1">
    <source>
        <dbReference type="ARBA" id="ARBA00004496"/>
    </source>
</evidence>
<evidence type="ECO:0000256" key="10">
    <source>
        <dbReference type="ARBA" id="ARBA00025699"/>
    </source>
</evidence>
<dbReference type="InterPro" id="IPR006700">
    <property type="entry name" value="RsmE"/>
</dbReference>
<dbReference type="EC" id="2.1.1.193" evidence="3 12"/>
<evidence type="ECO:0000259" key="14">
    <source>
        <dbReference type="Pfam" id="PF20260"/>
    </source>
</evidence>
<keyword evidence="16" id="KW-1185">Reference proteome</keyword>
<evidence type="ECO:0000256" key="4">
    <source>
        <dbReference type="ARBA" id="ARBA00013673"/>
    </source>
</evidence>
<dbReference type="PIRSF" id="PIRSF015601">
    <property type="entry name" value="MTase_slr0722"/>
    <property type="match status" value="1"/>
</dbReference>
<sequence length="242" mass="26145">MSRPVYVDPELSEAAEVVLTGGEAHHAATVRRTQIGDEIDIVNGSGLRITIEVEQVSKTEVVGRALKAVHDDPSSPHLVIVQALAKGGRDEQAVETCTEFGADAFIPWMSQRTIVRWNDRKRAEKGRAKLADTAWAAAKQARRSWLPTVESVVTTRQLVEHVRNFPGPVYVCHEESNVPLVDRLPAAAKQIMVIIGPEGGITAAEVEKLTDAGAEQVLLGKHVLRSATAGAWASAVIRAKLS</sequence>
<keyword evidence="9 12" id="KW-0949">S-adenosyl-L-methionine</keyword>
<dbReference type="Proteomes" id="UP001243212">
    <property type="component" value="Unassembled WGS sequence"/>
</dbReference>
<evidence type="ECO:0000313" key="15">
    <source>
        <dbReference type="EMBL" id="MDP9805612.1"/>
    </source>
</evidence>
<keyword evidence="8 12" id="KW-0808">Transferase</keyword>
<keyword evidence="7 12" id="KW-0489">Methyltransferase</keyword>
<proteinExistence type="inferred from homology"/>
<comment type="subcellular location">
    <subcellularLocation>
        <location evidence="1 12">Cytoplasm</location>
    </subcellularLocation>
</comment>
<dbReference type="NCBIfam" id="NF008693">
    <property type="entry name" value="PRK11713.2-3"/>
    <property type="match status" value="1"/>
</dbReference>
<evidence type="ECO:0000256" key="2">
    <source>
        <dbReference type="ARBA" id="ARBA00005528"/>
    </source>
</evidence>
<evidence type="ECO:0000256" key="9">
    <source>
        <dbReference type="ARBA" id="ARBA00022691"/>
    </source>
</evidence>
<feature type="domain" description="Ribosomal RNA small subunit methyltransferase E methyltransferase" evidence="13">
    <location>
        <begin position="75"/>
        <end position="237"/>
    </location>
</feature>
<evidence type="ECO:0000256" key="8">
    <source>
        <dbReference type="ARBA" id="ARBA00022679"/>
    </source>
</evidence>
<feature type="domain" description="Ribosomal RNA small subunit methyltransferase E PUA-like" evidence="14">
    <location>
        <begin position="19"/>
        <end position="63"/>
    </location>
</feature>
<dbReference type="SUPFAM" id="SSF75217">
    <property type="entry name" value="alpha/beta knot"/>
    <property type="match status" value="1"/>
</dbReference>
<keyword evidence="5 12" id="KW-0963">Cytoplasm</keyword>
<comment type="similarity">
    <text evidence="2 12">Belongs to the RNA methyltransferase RsmE family.</text>
</comment>
<dbReference type="NCBIfam" id="TIGR00046">
    <property type="entry name" value="RsmE family RNA methyltransferase"/>
    <property type="match status" value="1"/>
</dbReference>
<dbReference type="InterPro" id="IPR029028">
    <property type="entry name" value="Alpha/beta_knot_MTases"/>
</dbReference>
<organism evidence="15 16">
    <name type="scientific">Trueperella bonasi</name>
    <dbReference type="NCBI Taxonomy" id="312286"/>
    <lineage>
        <taxon>Bacteria</taxon>
        <taxon>Bacillati</taxon>
        <taxon>Actinomycetota</taxon>
        <taxon>Actinomycetes</taxon>
        <taxon>Actinomycetales</taxon>
        <taxon>Actinomycetaceae</taxon>
        <taxon>Trueperella</taxon>
    </lineage>
</organism>
<evidence type="ECO:0000259" key="13">
    <source>
        <dbReference type="Pfam" id="PF04452"/>
    </source>
</evidence>
<dbReference type="InterPro" id="IPR046887">
    <property type="entry name" value="RsmE_PUA-like"/>
</dbReference>
<gene>
    <name evidence="15" type="ORF">J2S70_000194</name>
</gene>
<dbReference type="GO" id="GO:0008168">
    <property type="term" value="F:methyltransferase activity"/>
    <property type="evidence" value="ECO:0007669"/>
    <property type="project" value="UniProtKB-KW"/>
</dbReference>
<dbReference type="Gene3D" id="3.40.1280.10">
    <property type="match status" value="1"/>
</dbReference>
<dbReference type="Gene3D" id="2.40.240.20">
    <property type="entry name" value="Hypothetical PUA domain-like, domain 1"/>
    <property type="match status" value="1"/>
</dbReference>
<keyword evidence="6 12" id="KW-0698">rRNA processing</keyword>
<evidence type="ECO:0000256" key="5">
    <source>
        <dbReference type="ARBA" id="ARBA00022490"/>
    </source>
</evidence>
<dbReference type="CDD" id="cd18084">
    <property type="entry name" value="RsmE-like"/>
    <property type="match status" value="1"/>
</dbReference>
<dbReference type="GO" id="GO:0032259">
    <property type="term" value="P:methylation"/>
    <property type="evidence" value="ECO:0007669"/>
    <property type="project" value="UniProtKB-KW"/>
</dbReference>
<comment type="caution">
    <text evidence="15">The sequence shown here is derived from an EMBL/GenBank/DDBJ whole genome shotgun (WGS) entry which is preliminary data.</text>
</comment>
<dbReference type="SUPFAM" id="SSF88697">
    <property type="entry name" value="PUA domain-like"/>
    <property type="match status" value="1"/>
</dbReference>
<dbReference type="InterPro" id="IPR029026">
    <property type="entry name" value="tRNA_m1G_MTases_N"/>
</dbReference>
<dbReference type="PANTHER" id="PTHR30027:SF3">
    <property type="entry name" value="16S RRNA (URACIL(1498)-N(3))-METHYLTRANSFERASE"/>
    <property type="match status" value="1"/>
</dbReference>
<dbReference type="Pfam" id="PF20260">
    <property type="entry name" value="PUA_4"/>
    <property type="match status" value="1"/>
</dbReference>
<evidence type="ECO:0000313" key="16">
    <source>
        <dbReference type="Proteomes" id="UP001243212"/>
    </source>
</evidence>
<evidence type="ECO:0000256" key="7">
    <source>
        <dbReference type="ARBA" id="ARBA00022603"/>
    </source>
</evidence>
<comment type="catalytic activity">
    <reaction evidence="11 12">
        <text>uridine(1498) in 16S rRNA + S-adenosyl-L-methionine = N(3)-methyluridine(1498) in 16S rRNA + S-adenosyl-L-homocysteine + H(+)</text>
        <dbReference type="Rhea" id="RHEA:42920"/>
        <dbReference type="Rhea" id="RHEA-COMP:10283"/>
        <dbReference type="Rhea" id="RHEA-COMP:10284"/>
        <dbReference type="ChEBI" id="CHEBI:15378"/>
        <dbReference type="ChEBI" id="CHEBI:57856"/>
        <dbReference type="ChEBI" id="CHEBI:59789"/>
        <dbReference type="ChEBI" id="CHEBI:65315"/>
        <dbReference type="ChEBI" id="CHEBI:74502"/>
        <dbReference type="EC" id="2.1.1.193"/>
    </reaction>
</comment>
<accession>A0ABT9NDZ3</accession>
<reference evidence="15 16" key="1">
    <citation type="submission" date="2023-07" db="EMBL/GenBank/DDBJ databases">
        <title>Sequencing the genomes of 1000 actinobacteria strains.</title>
        <authorList>
            <person name="Klenk H.-P."/>
        </authorList>
    </citation>
    <scope>NUCLEOTIDE SEQUENCE [LARGE SCALE GENOMIC DNA]</scope>
    <source>
        <strain evidence="15 16">DSM 17163</strain>
    </source>
</reference>
<comment type="function">
    <text evidence="10 12">Specifically methylates the N3 position of the uracil ring of uridine 1498 (m3U1498) in 16S rRNA. Acts on the fully assembled 30S ribosomal subunit.</text>
</comment>
<dbReference type="InterPro" id="IPR046886">
    <property type="entry name" value="RsmE_MTase_dom"/>
</dbReference>
<name>A0ABT9NDZ3_9ACTO</name>
<dbReference type="PANTHER" id="PTHR30027">
    <property type="entry name" value="RIBOSOMAL RNA SMALL SUBUNIT METHYLTRANSFERASE E"/>
    <property type="match status" value="1"/>
</dbReference>
<evidence type="ECO:0000256" key="6">
    <source>
        <dbReference type="ARBA" id="ARBA00022552"/>
    </source>
</evidence>
<evidence type="ECO:0000256" key="3">
    <source>
        <dbReference type="ARBA" id="ARBA00012328"/>
    </source>
</evidence>
<dbReference type="EMBL" id="JAUSQX010000001">
    <property type="protein sequence ID" value="MDP9805612.1"/>
    <property type="molecule type" value="Genomic_DNA"/>
</dbReference>
<dbReference type="Pfam" id="PF04452">
    <property type="entry name" value="Methyltrans_RNA"/>
    <property type="match status" value="1"/>
</dbReference>